<comment type="function">
    <text evidence="1">Alpha-L-fucosidase is responsible for hydrolyzing the alpha-1,6-linked fucose joined to the reducing-end N-acetylglucosamine of the carbohydrate moieties of glycoproteins.</text>
</comment>
<dbReference type="PROSITE" id="PS51257">
    <property type="entry name" value="PROKAR_LIPOPROTEIN"/>
    <property type="match status" value="1"/>
</dbReference>
<evidence type="ECO:0000256" key="6">
    <source>
        <dbReference type="ARBA" id="ARBA00023295"/>
    </source>
</evidence>
<dbReference type="FunFam" id="3.20.20.80:FF:000158">
    <property type="entry name" value="Exported alpha-L-fucosidase"/>
    <property type="match status" value="1"/>
</dbReference>
<dbReference type="InterPro" id="IPR000933">
    <property type="entry name" value="Glyco_hydro_29"/>
</dbReference>
<name>A0A4V2PVK9_9BACT</name>
<proteinExistence type="inferred from homology"/>
<dbReference type="Pfam" id="PF01120">
    <property type="entry name" value="Alpha_L_fucos"/>
    <property type="match status" value="1"/>
</dbReference>
<dbReference type="GO" id="GO:0006004">
    <property type="term" value="P:fucose metabolic process"/>
    <property type="evidence" value="ECO:0007669"/>
    <property type="project" value="InterPro"/>
</dbReference>
<dbReference type="AlphaFoldDB" id="A0A4V2PVK9"/>
<dbReference type="InterPro" id="IPR013780">
    <property type="entry name" value="Glyco_hydro_b"/>
</dbReference>
<protein>
    <recommendedName>
        <fullName evidence="3">alpha-L-fucosidase</fullName>
        <ecNumber evidence="3">3.2.1.51</ecNumber>
    </recommendedName>
</protein>
<evidence type="ECO:0000256" key="2">
    <source>
        <dbReference type="ARBA" id="ARBA00007951"/>
    </source>
</evidence>
<comment type="caution">
    <text evidence="10">The sequence shown here is derived from an EMBL/GenBank/DDBJ whole genome shotgun (WGS) entry which is preliminary data.</text>
</comment>
<evidence type="ECO:0000259" key="8">
    <source>
        <dbReference type="Pfam" id="PF01120"/>
    </source>
</evidence>
<accession>A0A4V2PVK9</accession>
<feature type="domain" description="Glycoside hydrolase family 29 N-terminal" evidence="8">
    <location>
        <begin position="57"/>
        <end position="416"/>
    </location>
</feature>
<keyword evidence="6" id="KW-0326">Glycosidase</keyword>
<dbReference type="InterPro" id="IPR016286">
    <property type="entry name" value="FUC_metazoa-typ"/>
</dbReference>
<evidence type="ECO:0000313" key="10">
    <source>
        <dbReference type="EMBL" id="TCK74161.1"/>
    </source>
</evidence>
<keyword evidence="11" id="KW-1185">Reference proteome</keyword>
<dbReference type="GO" id="GO:0016139">
    <property type="term" value="P:glycoside catabolic process"/>
    <property type="evidence" value="ECO:0007669"/>
    <property type="project" value="TreeGrafter"/>
</dbReference>
<feature type="chain" id="PRO_5020879098" description="alpha-L-fucosidase" evidence="7">
    <location>
        <begin position="30"/>
        <end position="531"/>
    </location>
</feature>
<dbReference type="InterPro" id="IPR031919">
    <property type="entry name" value="Fucosidase_C"/>
</dbReference>
<dbReference type="Gene3D" id="3.20.20.80">
    <property type="entry name" value="Glycosidases"/>
    <property type="match status" value="1"/>
</dbReference>
<dbReference type="Pfam" id="PF16757">
    <property type="entry name" value="Fucosidase_C"/>
    <property type="match status" value="1"/>
</dbReference>
<evidence type="ECO:0000313" key="11">
    <source>
        <dbReference type="Proteomes" id="UP000295210"/>
    </source>
</evidence>
<dbReference type="SMART" id="SM00812">
    <property type="entry name" value="Alpha_L_fucos"/>
    <property type="match status" value="1"/>
</dbReference>
<dbReference type="SUPFAM" id="SSF51445">
    <property type="entry name" value="(Trans)glycosidases"/>
    <property type="match status" value="1"/>
</dbReference>
<keyword evidence="5" id="KW-0378">Hydrolase</keyword>
<dbReference type="OrthoDB" id="107551at2"/>
<sequence>MISLRSVKSSSIAIVTAAILAGCSLSAYSQQPTQDDLIWQKSVSKFDARRSAILAGVDKTAQSGPFKPDWNSLKTYKIPTWYQDAKFGIFIHWGVYSVPAFGSEWYPRLMYLQGTPEFKHEVATYGPQTKWGYKNFVPEFKAQSFDAKAWAALFKESGARYVIPVAEHHDGFQMYGSTLSDWNAVEMGPHRDIIGELATAIRAEGLHFGASSHRAEHYWFMDGGRKFPSDVQDPKYAAFYGPANYAKDPTKKGVLHPSDIYLNDWLARSAEIVEKYHPELVYFDWWVEQPEFQPYLKRFTSFYYNEAAARGQQPVLFRKNDAFPAGTTVLDIERGGKNAIDPVHWQTDTSVSNKSWGYVKGDTYKTPESLVWQLVDIVSKNGNLLLNIGPKPDGTIPEQAQSILRHMGHWLSVNGEAIYGTRPWTTYGEGPTKVVAGSFHDTSSQPFTPQDIRFTTKAGKLYAIALGWPTNGHLLIHSLNAASGYKVADVSLLGGASHITWKQQPDGLMLNLPRSASGKYAYSFRITPAAK</sequence>
<dbReference type="InterPro" id="IPR017853">
    <property type="entry name" value="GH"/>
</dbReference>
<gene>
    <name evidence="10" type="ORF">C7378_1783</name>
</gene>
<reference evidence="10 11" key="1">
    <citation type="submission" date="2019-03" db="EMBL/GenBank/DDBJ databases">
        <title>Genomic Encyclopedia of Type Strains, Phase IV (KMG-IV): sequencing the most valuable type-strain genomes for metagenomic binning, comparative biology and taxonomic classification.</title>
        <authorList>
            <person name="Goeker M."/>
        </authorList>
    </citation>
    <scope>NUCLEOTIDE SEQUENCE [LARGE SCALE GENOMIC DNA]</scope>
    <source>
        <strain evidence="10 11">DSM 103428</strain>
    </source>
</reference>
<dbReference type="PANTHER" id="PTHR10030:SF37">
    <property type="entry name" value="ALPHA-L-FUCOSIDASE-RELATED"/>
    <property type="match status" value="1"/>
</dbReference>
<keyword evidence="4 7" id="KW-0732">Signal</keyword>
<dbReference type="PANTHER" id="PTHR10030">
    <property type="entry name" value="ALPHA-L-FUCOSIDASE"/>
    <property type="match status" value="1"/>
</dbReference>
<dbReference type="EMBL" id="SMGK01000002">
    <property type="protein sequence ID" value="TCK74161.1"/>
    <property type="molecule type" value="Genomic_DNA"/>
</dbReference>
<evidence type="ECO:0000256" key="1">
    <source>
        <dbReference type="ARBA" id="ARBA00004071"/>
    </source>
</evidence>
<evidence type="ECO:0000256" key="3">
    <source>
        <dbReference type="ARBA" id="ARBA00012662"/>
    </source>
</evidence>
<dbReference type="GO" id="GO:0005764">
    <property type="term" value="C:lysosome"/>
    <property type="evidence" value="ECO:0007669"/>
    <property type="project" value="TreeGrafter"/>
</dbReference>
<dbReference type="PIRSF" id="PIRSF001092">
    <property type="entry name" value="Alpha-L-fucosidase"/>
    <property type="match status" value="1"/>
</dbReference>
<evidence type="ECO:0000256" key="7">
    <source>
        <dbReference type="SAM" id="SignalP"/>
    </source>
</evidence>
<evidence type="ECO:0000256" key="5">
    <source>
        <dbReference type="ARBA" id="ARBA00022801"/>
    </source>
</evidence>
<dbReference type="InterPro" id="IPR057739">
    <property type="entry name" value="Glyco_hydro_29_N"/>
</dbReference>
<evidence type="ECO:0000256" key="4">
    <source>
        <dbReference type="ARBA" id="ARBA00022729"/>
    </source>
</evidence>
<dbReference type="RefSeq" id="WP_131994802.1">
    <property type="nucleotide sequence ID" value="NZ_SMGK01000002.1"/>
</dbReference>
<comment type="similarity">
    <text evidence="2">Belongs to the glycosyl hydrolase 29 family.</text>
</comment>
<dbReference type="GO" id="GO:0004560">
    <property type="term" value="F:alpha-L-fucosidase activity"/>
    <property type="evidence" value="ECO:0007669"/>
    <property type="project" value="InterPro"/>
</dbReference>
<dbReference type="EC" id="3.2.1.51" evidence="3"/>
<dbReference type="Proteomes" id="UP000295210">
    <property type="component" value="Unassembled WGS sequence"/>
</dbReference>
<feature type="signal peptide" evidence="7">
    <location>
        <begin position="1"/>
        <end position="29"/>
    </location>
</feature>
<evidence type="ECO:0000259" key="9">
    <source>
        <dbReference type="Pfam" id="PF16757"/>
    </source>
</evidence>
<organism evidence="10 11">
    <name type="scientific">Acidipila rosea</name>
    <dbReference type="NCBI Taxonomy" id="768535"/>
    <lineage>
        <taxon>Bacteria</taxon>
        <taxon>Pseudomonadati</taxon>
        <taxon>Acidobacteriota</taxon>
        <taxon>Terriglobia</taxon>
        <taxon>Terriglobales</taxon>
        <taxon>Acidobacteriaceae</taxon>
        <taxon>Acidipila</taxon>
    </lineage>
</organism>
<dbReference type="Gene3D" id="2.60.40.1180">
    <property type="entry name" value="Golgi alpha-mannosidase II"/>
    <property type="match status" value="1"/>
</dbReference>
<dbReference type="PRINTS" id="PR00741">
    <property type="entry name" value="GLHYDRLASE29"/>
</dbReference>
<feature type="domain" description="Alpha-L-fucosidase C-terminal" evidence="9">
    <location>
        <begin position="449"/>
        <end position="527"/>
    </location>
</feature>